<proteinExistence type="predicted"/>
<keyword evidence="2" id="KW-1185">Reference proteome</keyword>
<gene>
    <name evidence="1" type="ORF">RRG08_014171</name>
</gene>
<name>A0AAE0Z4W9_9GAST</name>
<sequence length="135" mass="15152">MCRIVSKPLKIVKRLTRSVSVERQIEVCAGSFQTSEDSKKADKWCDGFELGTDACVDHAGQADQCSCVEVTNGSVYRFRLNLTARTQSEQSVWLEWPGPPPIMSKIHVLPKVKDACGKFVFFPLMKKHATNLHIL</sequence>
<dbReference type="Proteomes" id="UP001283361">
    <property type="component" value="Unassembled WGS sequence"/>
</dbReference>
<protein>
    <submittedName>
        <fullName evidence="1">Uncharacterized protein</fullName>
    </submittedName>
</protein>
<evidence type="ECO:0000313" key="1">
    <source>
        <dbReference type="EMBL" id="KAK3762847.1"/>
    </source>
</evidence>
<dbReference type="EMBL" id="JAWDGP010004630">
    <property type="protein sequence ID" value="KAK3762847.1"/>
    <property type="molecule type" value="Genomic_DNA"/>
</dbReference>
<organism evidence="1 2">
    <name type="scientific">Elysia crispata</name>
    <name type="common">lettuce slug</name>
    <dbReference type="NCBI Taxonomy" id="231223"/>
    <lineage>
        <taxon>Eukaryota</taxon>
        <taxon>Metazoa</taxon>
        <taxon>Spiralia</taxon>
        <taxon>Lophotrochozoa</taxon>
        <taxon>Mollusca</taxon>
        <taxon>Gastropoda</taxon>
        <taxon>Heterobranchia</taxon>
        <taxon>Euthyneura</taxon>
        <taxon>Panpulmonata</taxon>
        <taxon>Sacoglossa</taxon>
        <taxon>Placobranchoidea</taxon>
        <taxon>Plakobranchidae</taxon>
        <taxon>Elysia</taxon>
    </lineage>
</organism>
<accession>A0AAE0Z4W9</accession>
<comment type="caution">
    <text evidence="1">The sequence shown here is derived from an EMBL/GenBank/DDBJ whole genome shotgun (WGS) entry which is preliminary data.</text>
</comment>
<evidence type="ECO:0000313" key="2">
    <source>
        <dbReference type="Proteomes" id="UP001283361"/>
    </source>
</evidence>
<dbReference type="AlphaFoldDB" id="A0AAE0Z4W9"/>
<reference evidence="1" key="1">
    <citation type="journal article" date="2023" name="G3 (Bethesda)">
        <title>A reference genome for the long-term kleptoplast-retaining sea slug Elysia crispata morphotype clarki.</title>
        <authorList>
            <person name="Eastman K.E."/>
            <person name="Pendleton A.L."/>
            <person name="Shaikh M.A."/>
            <person name="Suttiyut T."/>
            <person name="Ogas R."/>
            <person name="Tomko P."/>
            <person name="Gavelis G."/>
            <person name="Widhalm J.R."/>
            <person name="Wisecaver J.H."/>
        </authorList>
    </citation>
    <scope>NUCLEOTIDE SEQUENCE</scope>
    <source>
        <strain evidence="1">ECLA1</strain>
    </source>
</reference>